<dbReference type="PROSITE" id="PS51154">
    <property type="entry name" value="MACRO"/>
    <property type="match status" value="1"/>
</dbReference>
<keyword evidence="3" id="KW-1185">Reference proteome</keyword>
<feature type="domain" description="Macro" evidence="1">
    <location>
        <begin position="1"/>
        <end position="167"/>
    </location>
</feature>
<comment type="caution">
    <text evidence="2">The sequence shown here is derived from an EMBL/GenBank/DDBJ whole genome shotgun (WGS) entry which is preliminary data.</text>
</comment>
<dbReference type="Proteomes" id="UP000033558">
    <property type="component" value="Unassembled WGS sequence"/>
</dbReference>
<dbReference type="Pfam" id="PF01661">
    <property type="entry name" value="Macro"/>
    <property type="match status" value="1"/>
</dbReference>
<sequence>MSNLQIITGDITKIPADAIVNAANTQLSGGGGVDGAIHQAAGNQELQAACQKLHGCPTGEAKVTPAFNLPAHIIIHTVGPIWHGGGYHEAQLLQACYRHSLMQATTHHCQTVLFPSISTGVYRYPLAQAALLAVKTILQFPAALAVTMVCFDSSTLQAYQEAFQQITSSGGAAAK</sequence>
<accession>A0A0F4LXT3</accession>
<dbReference type="Gene3D" id="3.40.220.10">
    <property type="entry name" value="Leucine Aminopeptidase, subunit E, domain 1"/>
    <property type="match status" value="1"/>
</dbReference>
<dbReference type="HOGENOM" id="CLU_046550_5_1_9"/>
<reference evidence="2 3" key="1">
    <citation type="submission" date="2015-01" db="EMBL/GenBank/DDBJ databases">
        <title>Comparative genomics of the lactic acid bacteria isolated from the honey bee gut.</title>
        <authorList>
            <person name="Ellegaard K.M."/>
            <person name="Tamarit D."/>
            <person name="Javelind E."/>
            <person name="Olofsson T."/>
            <person name="Andersson S.G."/>
            <person name="Vasquez A."/>
        </authorList>
    </citation>
    <scope>NUCLEOTIDE SEQUENCE [LARGE SCALE GENOMIC DNA]</scope>
    <source>
        <strain evidence="2 3">Bin4</strain>
    </source>
</reference>
<evidence type="ECO:0000313" key="3">
    <source>
        <dbReference type="Proteomes" id="UP000033558"/>
    </source>
</evidence>
<dbReference type="PANTHER" id="PTHR11106:SF27">
    <property type="entry name" value="MACRO DOMAIN-CONTAINING PROTEIN"/>
    <property type="match status" value="1"/>
</dbReference>
<dbReference type="CDD" id="cd02908">
    <property type="entry name" value="Macro_OAADPr_deacetylase"/>
    <property type="match status" value="1"/>
</dbReference>
<gene>
    <name evidence="2" type="ORF">JG30_00700</name>
</gene>
<dbReference type="InterPro" id="IPR043472">
    <property type="entry name" value="Macro_dom-like"/>
</dbReference>
<proteinExistence type="predicted"/>
<dbReference type="AlphaFoldDB" id="A0A0F4LXT3"/>
<organism evidence="2 3">
    <name type="scientific">Bombilactobacillus mellifer</name>
    <dbReference type="NCBI Taxonomy" id="1218492"/>
    <lineage>
        <taxon>Bacteria</taxon>
        <taxon>Bacillati</taxon>
        <taxon>Bacillota</taxon>
        <taxon>Bacilli</taxon>
        <taxon>Lactobacillales</taxon>
        <taxon>Lactobacillaceae</taxon>
        <taxon>Bombilactobacillus</taxon>
    </lineage>
</organism>
<dbReference type="InterPro" id="IPR002589">
    <property type="entry name" value="Macro_dom"/>
</dbReference>
<dbReference type="PATRIC" id="fig|1218492.5.peg.182"/>
<protein>
    <submittedName>
        <fullName evidence="2">Macro domain protein</fullName>
    </submittedName>
</protein>
<dbReference type="SUPFAM" id="SSF52949">
    <property type="entry name" value="Macro domain-like"/>
    <property type="match status" value="1"/>
</dbReference>
<name>A0A0F4LXT3_9LACO</name>
<dbReference type="EMBL" id="JXJQ01000002">
    <property type="protein sequence ID" value="KJY63163.1"/>
    <property type="molecule type" value="Genomic_DNA"/>
</dbReference>
<dbReference type="PANTHER" id="PTHR11106">
    <property type="entry name" value="GANGLIOSIDE INDUCED DIFFERENTIATION ASSOCIATED PROTEIN 2-RELATED"/>
    <property type="match status" value="1"/>
</dbReference>
<dbReference type="OrthoDB" id="6194521at2"/>
<dbReference type="STRING" id="1218492.JG30_00700"/>
<evidence type="ECO:0000259" key="1">
    <source>
        <dbReference type="PROSITE" id="PS51154"/>
    </source>
</evidence>
<dbReference type="SMART" id="SM00506">
    <property type="entry name" value="A1pp"/>
    <property type="match status" value="1"/>
</dbReference>
<dbReference type="RefSeq" id="WP_046315185.1">
    <property type="nucleotide sequence ID" value="NZ_JBHSZT010000003.1"/>
</dbReference>
<evidence type="ECO:0000313" key="2">
    <source>
        <dbReference type="EMBL" id="KJY63163.1"/>
    </source>
</evidence>